<reference evidence="2" key="2">
    <citation type="submission" date="2006-09" db="EMBL/GenBank/DDBJ databases">
        <title>The genome sequence of Plasmodium falciparum Dd2.</title>
        <authorList>
            <consortium name="The Broad Institute Genome Sequencing Platform"/>
            <person name="Birren B."/>
            <person name="Lander E."/>
            <person name="Galagan J."/>
            <person name="Nusbaum C."/>
            <person name="Devon K."/>
            <person name="Henn M."/>
            <person name="Jaffe D."/>
            <person name="Butler J."/>
            <person name="Alvarez P."/>
            <person name="Gnerre S."/>
            <person name="Grabherr M."/>
            <person name="Kleber M."/>
            <person name="Mauceli E."/>
            <person name="Brockman W."/>
            <person name="MacCallum I.A."/>
            <person name="Rounsley S."/>
            <person name="Young S."/>
            <person name="LaButti K."/>
            <person name="Pushparaj V."/>
            <person name="DeCaprio D."/>
            <person name="Crawford M."/>
            <person name="Koehrsen M."/>
            <person name="Engels R."/>
            <person name="Montgomery P."/>
            <person name="Pearson M."/>
            <person name="Howarth C."/>
            <person name="Larson L."/>
            <person name="Luoma S."/>
            <person name="White J."/>
            <person name="Kodira C."/>
            <person name="Zeng Q."/>
            <person name="O'Leary S."/>
            <person name="Yandava C."/>
            <person name="Alvarado L."/>
            <person name="Wirth D."/>
            <person name="Volkman S."/>
            <person name="Hartl D."/>
        </authorList>
    </citation>
    <scope>NUCLEOTIDE SEQUENCE [LARGE SCALE GENOMIC DNA]</scope>
</reference>
<name>A0A0L7M923_PLAF4</name>
<evidence type="ECO:0000313" key="2">
    <source>
        <dbReference type="Proteomes" id="UP000054282"/>
    </source>
</evidence>
<protein>
    <submittedName>
        <fullName evidence="1">Uncharacterized protein</fullName>
    </submittedName>
</protein>
<dbReference type="Proteomes" id="UP000054282">
    <property type="component" value="Unassembled WGS sequence"/>
</dbReference>
<dbReference type="InterPro" id="IPR042202">
    <property type="entry name" value="Duffy-ag-bd_sf"/>
</dbReference>
<evidence type="ECO:0000313" key="1">
    <source>
        <dbReference type="EMBL" id="KOB89347.1"/>
    </source>
</evidence>
<proteinExistence type="predicted"/>
<organism evidence="1 2">
    <name type="scientific">Plasmodium falciparum (isolate Dd2)</name>
    <dbReference type="NCBI Taxonomy" id="57267"/>
    <lineage>
        <taxon>Eukaryota</taxon>
        <taxon>Sar</taxon>
        <taxon>Alveolata</taxon>
        <taxon>Apicomplexa</taxon>
        <taxon>Aconoidasida</taxon>
        <taxon>Haemosporida</taxon>
        <taxon>Plasmodiidae</taxon>
        <taxon>Plasmodium</taxon>
        <taxon>Plasmodium (Laverania)</taxon>
    </lineage>
</organism>
<sequence length="110" mass="12385">MSFPQKRVQGEVGISLIFLSPDPANPTEWLKMNIVNKNLLEIGTPWETKKDDVNQNHQIVLLPPLRRHMSTSNMENLNVDSEGLSGNHVSDSLLGDVLLTAKYEGEYIKK</sequence>
<reference evidence="2" key="1">
    <citation type="submission" date="2006-09" db="EMBL/GenBank/DDBJ databases">
        <title>Annotation of Plasmodium falciparum Dd2.</title>
        <authorList>
            <consortium name="The Broad Institute Genome Sequencing Platform"/>
            <person name="Volkman S.K."/>
            <person name="Neafsey D.E."/>
            <person name="Dash A.P."/>
            <person name="Chitnis C.E."/>
            <person name="Hartl D.L."/>
            <person name="Young S.K."/>
            <person name="Zeng Q."/>
            <person name="Koehrsen M."/>
            <person name="Alvarado L."/>
            <person name="Berlin A."/>
            <person name="Borenstein D."/>
            <person name="Chapman S.B."/>
            <person name="Chen Z."/>
            <person name="Engels R."/>
            <person name="Freedman E."/>
            <person name="Gellesch M."/>
            <person name="Goldberg J."/>
            <person name="Griggs A."/>
            <person name="Gujja S."/>
            <person name="Heilman E.R."/>
            <person name="Heiman D.I."/>
            <person name="Howarth C."/>
            <person name="Jen D."/>
            <person name="Larson L."/>
            <person name="Mehta T."/>
            <person name="Neiman D."/>
            <person name="Park D."/>
            <person name="Pearson M."/>
            <person name="Roberts A."/>
            <person name="Saif S."/>
            <person name="Shea T."/>
            <person name="Shenoy N."/>
            <person name="Sisk P."/>
            <person name="Stolte C."/>
            <person name="Sykes S."/>
            <person name="Walk T."/>
            <person name="White J."/>
            <person name="Yandava C."/>
            <person name="Haas B."/>
            <person name="Henn M.R."/>
            <person name="Nusbaum C."/>
            <person name="Birren B."/>
        </authorList>
    </citation>
    <scope>NUCLEOTIDE SEQUENCE [LARGE SCALE GENOMIC DNA]</scope>
</reference>
<dbReference type="SUPFAM" id="SSF140924">
    <property type="entry name" value="Duffy binding domain-like"/>
    <property type="match status" value="1"/>
</dbReference>
<gene>
    <name evidence="1" type="ORF">PFDG_04895</name>
</gene>
<dbReference type="Gene3D" id="1.20.1310.20">
    <property type="entry name" value="Duffy-antigen binding domain"/>
    <property type="match status" value="1"/>
</dbReference>
<dbReference type="AlphaFoldDB" id="A0A0L7M923"/>
<accession>A0A0L7M923</accession>
<dbReference type="EMBL" id="GG702265">
    <property type="protein sequence ID" value="KOB89347.1"/>
    <property type="molecule type" value="Genomic_DNA"/>
</dbReference>
<dbReference type="KEGG" id="pfd:PFDG_04895"/>